<accession>A0A3A1U370</accession>
<keyword evidence="3" id="KW-1185">Reference proteome</keyword>
<sequence length="407" mass="42189">MSGTAETTPTLRGRSSAETRSAVLDLIRTSGGISRVDLARRSALTEATISKIVRELLTAGIVVESGYAQSTGGKRPVLLRLNGGGAHALGLTLDFHRCVIVLSGADGTELARSEAQGTGFDEPGVALDRLAAAVDGLLEREGVDRASVAGIGVAAAGRRGSPLAGVVDTSFFDVWEPYPLEAELELRTGLPVLRENDADAAALGEYWTSPQASRDFVAVYMSHGIGAGIVINGAIYRGASGNAGEIGHTTVDPDGLPCWCGSRGCLETVSSPRAIVRTALADDALRGRLGVDEGTPPDRVYGRFLELAAGEDQQAAAILDRAAESFAAAVVALVNTLDLDLVVLSGPGFAGAGEAFLTAARARVERTAFMRELHPIVVRQSVAGPDTAALGAASVVLHRHLTPHRSV</sequence>
<evidence type="ECO:0000256" key="1">
    <source>
        <dbReference type="ARBA" id="ARBA00006479"/>
    </source>
</evidence>
<dbReference type="SUPFAM" id="SSF46785">
    <property type="entry name" value="Winged helix' DNA-binding domain"/>
    <property type="match status" value="1"/>
</dbReference>
<dbReference type="InterPro" id="IPR043129">
    <property type="entry name" value="ATPase_NBD"/>
</dbReference>
<evidence type="ECO:0000313" key="2">
    <source>
        <dbReference type="EMBL" id="RIX30760.1"/>
    </source>
</evidence>
<dbReference type="SUPFAM" id="SSF53067">
    <property type="entry name" value="Actin-like ATPase domain"/>
    <property type="match status" value="1"/>
</dbReference>
<protein>
    <submittedName>
        <fullName evidence="2">ROK family transcriptional regulator</fullName>
    </submittedName>
</protein>
<dbReference type="Proteomes" id="UP000265742">
    <property type="component" value="Unassembled WGS sequence"/>
</dbReference>
<comment type="caution">
    <text evidence="2">The sequence shown here is derived from an EMBL/GenBank/DDBJ whole genome shotgun (WGS) entry which is preliminary data.</text>
</comment>
<dbReference type="InterPro" id="IPR049874">
    <property type="entry name" value="ROK_cs"/>
</dbReference>
<dbReference type="Pfam" id="PF00480">
    <property type="entry name" value="ROK"/>
    <property type="match status" value="1"/>
</dbReference>
<dbReference type="PANTHER" id="PTHR18964">
    <property type="entry name" value="ROK (REPRESSOR, ORF, KINASE) FAMILY"/>
    <property type="match status" value="1"/>
</dbReference>
<evidence type="ECO:0000313" key="3">
    <source>
        <dbReference type="Proteomes" id="UP000265742"/>
    </source>
</evidence>
<dbReference type="Pfam" id="PF13412">
    <property type="entry name" value="HTH_24"/>
    <property type="match status" value="1"/>
</dbReference>
<dbReference type="Gene3D" id="1.10.10.10">
    <property type="entry name" value="Winged helix-like DNA-binding domain superfamily/Winged helix DNA-binding domain"/>
    <property type="match status" value="1"/>
</dbReference>
<organism evidence="2 3">
    <name type="scientific">Amnibacterium setariae</name>
    <dbReference type="NCBI Taxonomy" id="2306585"/>
    <lineage>
        <taxon>Bacteria</taxon>
        <taxon>Bacillati</taxon>
        <taxon>Actinomycetota</taxon>
        <taxon>Actinomycetes</taxon>
        <taxon>Micrococcales</taxon>
        <taxon>Microbacteriaceae</taxon>
        <taxon>Amnibacterium</taxon>
    </lineage>
</organism>
<dbReference type="PROSITE" id="PS01125">
    <property type="entry name" value="ROK"/>
    <property type="match status" value="1"/>
</dbReference>
<dbReference type="InterPro" id="IPR036388">
    <property type="entry name" value="WH-like_DNA-bd_sf"/>
</dbReference>
<comment type="similarity">
    <text evidence="1">Belongs to the ROK (NagC/XylR) family.</text>
</comment>
<dbReference type="PANTHER" id="PTHR18964:SF149">
    <property type="entry name" value="BIFUNCTIONAL UDP-N-ACETYLGLUCOSAMINE 2-EPIMERASE_N-ACETYLMANNOSAMINE KINASE"/>
    <property type="match status" value="1"/>
</dbReference>
<proteinExistence type="inferred from homology"/>
<gene>
    <name evidence="2" type="ORF">D1781_04975</name>
</gene>
<dbReference type="Gene3D" id="3.30.420.40">
    <property type="match status" value="2"/>
</dbReference>
<name>A0A3A1U370_9MICO</name>
<dbReference type="RefSeq" id="WP_119481121.1">
    <property type="nucleotide sequence ID" value="NZ_QXTG01000001.1"/>
</dbReference>
<dbReference type="EMBL" id="QXTG01000001">
    <property type="protein sequence ID" value="RIX30760.1"/>
    <property type="molecule type" value="Genomic_DNA"/>
</dbReference>
<dbReference type="AlphaFoldDB" id="A0A3A1U370"/>
<dbReference type="OrthoDB" id="4083144at2"/>
<reference evidence="3" key="1">
    <citation type="submission" date="2018-09" db="EMBL/GenBank/DDBJ databases">
        <authorList>
            <person name="Kim I."/>
        </authorList>
    </citation>
    <scope>NUCLEOTIDE SEQUENCE [LARGE SCALE GENOMIC DNA]</scope>
    <source>
        <strain evidence="3">DD4a</strain>
    </source>
</reference>
<dbReference type="InterPro" id="IPR036390">
    <property type="entry name" value="WH_DNA-bd_sf"/>
</dbReference>
<dbReference type="InterPro" id="IPR000600">
    <property type="entry name" value="ROK"/>
</dbReference>